<name>A0A150KC99_HEYCO</name>
<organism evidence="1 2">
    <name type="scientific">Heyndrickxia coagulans</name>
    <name type="common">Weizmannia coagulans</name>
    <dbReference type="NCBI Taxonomy" id="1398"/>
    <lineage>
        <taxon>Bacteria</taxon>
        <taxon>Bacillati</taxon>
        <taxon>Bacillota</taxon>
        <taxon>Bacilli</taxon>
        <taxon>Bacillales</taxon>
        <taxon>Bacillaceae</taxon>
        <taxon>Heyndrickxia</taxon>
    </lineage>
</organism>
<proteinExistence type="predicted"/>
<dbReference type="AlphaFoldDB" id="A0A150KC99"/>
<dbReference type="Proteomes" id="UP000075288">
    <property type="component" value="Unassembled WGS sequence"/>
</dbReference>
<reference evidence="1 2" key="1">
    <citation type="submission" date="2016-01" db="EMBL/GenBank/DDBJ databases">
        <title>Genome Sequences of Twelve Sporeforming Bacillus Species Isolated from Foods.</title>
        <authorList>
            <person name="Berendsen E.M."/>
            <person name="Wells-Bennik M.H."/>
            <person name="Krawcyk A.O."/>
            <person name="De Jong A."/>
            <person name="Holsappel S."/>
            <person name="Eijlander R.T."/>
            <person name="Kuipers O.P."/>
        </authorList>
    </citation>
    <scope>NUCLEOTIDE SEQUENCE [LARGE SCALE GENOMIC DNA]</scope>
    <source>
        <strain evidence="1 2">B4098</strain>
    </source>
</reference>
<accession>A0A150KC99</accession>
<gene>
    <name evidence="1" type="ORF">B4098_0799</name>
</gene>
<protein>
    <submittedName>
        <fullName evidence="1">Uncharacterized protein</fullName>
    </submittedName>
</protein>
<sequence length="39" mass="4080">MSATAWASIAFLVSVLPELRLNGSPGFFPDTSRMAALPG</sequence>
<dbReference type="EMBL" id="LQYG01000004">
    <property type="protein sequence ID" value="KYC66768.1"/>
    <property type="molecule type" value="Genomic_DNA"/>
</dbReference>
<evidence type="ECO:0000313" key="2">
    <source>
        <dbReference type="Proteomes" id="UP000075288"/>
    </source>
</evidence>
<evidence type="ECO:0000313" key="1">
    <source>
        <dbReference type="EMBL" id="KYC66768.1"/>
    </source>
</evidence>
<comment type="caution">
    <text evidence="1">The sequence shown here is derived from an EMBL/GenBank/DDBJ whole genome shotgun (WGS) entry which is preliminary data.</text>
</comment>